<organism evidence="1 2">
    <name type="scientific">Eumeta variegata</name>
    <name type="common">Bagworm moth</name>
    <name type="synonym">Eumeta japonica</name>
    <dbReference type="NCBI Taxonomy" id="151549"/>
    <lineage>
        <taxon>Eukaryota</taxon>
        <taxon>Metazoa</taxon>
        <taxon>Ecdysozoa</taxon>
        <taxon>Arthropoda</taxon>
        <taxon>Hexapoda</taxon>
        <taxon>Insecta</taxon>
        <taxon>Pterygota</taxon>
        <taxon>Neoptera</taxon>
        <taxon>Endopterygota</taxon>
        <taxon>Lepidoptera</taxon>
        <taxon>Glossata</taxon>
        <taxon>Ditrysia</taxon>
        <taxon>Tineoidea</taxon>
        <taxon>Psychidae</taxon>
        <taxon>Oiketicinae</taxon>
        <taxon>Eumeta</taxon>
    </lineage>
</organism>
<reference evidence="1 2" key="1">
    <citation type="journal article" date="2019" name="Commun. Biol.">
        <title>The bagworm genome reveals a unique fibroin gene that provides high tensile strength.</title>
        <authorList>
            <person name="Kono N."/>
            <person name="Nakamura H."/>
            <person name="Ohtoshi R."/>
            <person name="Tomita M."/>
            <person name="Numata K."/>
            <person name="Arakawa K."/>
        </authorList>
    </citation>
    <scope>NUCLEOTIDE SEQUENCE [LARGE SCALE GENOMIC DNA]</scope>
</reference>
<comment type="caution">
    <text evidence="1">The sequence shown here is derived from an EMBL/GenBank/DDBJ whole genome shotgun (WGS) entry which is preliminary data.</text>
</comment>
<gene>
    <name evidence="1" type="ORF">EVAR_3815_1</name>
</gene>
<evidence type="ECO:0000313" key="2">
    <source>
        <dbReference type="Proteomes" id="UP000299102"/>
    </source>
</evidence>
<dbReference type="Proteomes" id="UP000299102">
    <property type="component" value="Unassembled WGS sequence"/>
</dbReference>
<sequence>MTYQVVQTLTGHGRFSQYLFRFKLRNSPYFAYDPTLIQDVLHVFKDCDMFLRMRTALKVGIGVRISKRHFSKILEDSFKRKFFLDFCGMIVKRCNRINQ</sequence>
<accession>A0A4C1SRZ8</accession>
<dbReference type="AlphaFoldDB" id="A0A4C1SRZ8"/>
<protein>
    <submittedName>
        <fullName evidence="1">Uncharacterized protein</fullName>
    </submittedName>
</protein>
<keyword evidence="2" id="KW-1185">Reference proteome</keyword>
<dbReference type="EMBL" id="BGZK01000015">
    <property type="protein sequence ID" value="GBP04939.1"/>
    <property type="molecule type" value="Genomic_DNA"/>
</dbReference>
<dbReference type="OrthoDB" id="411823at2759"/>
<proteinExistence type="predicted"/>
<name>A0A4C1SRZ8_EUMVA</name>
<evidence type="ECO:0000313" key="1">
    <source>
        <dbReference type="EMBL" id="GBP04939.1"/>
    </source>
</evidence>